<dbReference type="AlphaFoldDB" id="A0A0R3RSA2"/>
<dbReference type="WBParaSite" id="EEL_0000468301-mRNA-1">
    <property type="protein sequence ID" value="EEL_0000468301-mRNA-1"/>
    <property type="gene ID" value="EEL_0000468301"/>
</dbReference>
<evidence type="ECO:0000313" key="1">
    <source>
        <dbReference type="Proteomes" id="UP000050640"/>
    </source>
</evidence>
<evidence type="ECO:0000313" key="2">
    <source>
        <dbReference type="WBParaSite" id="EEL_0000468301-mRNA-1"/>
    </source>
</evidence>
<accession>A0A0R3RSA2</accession>
<dbReference type="Proteomes" id="UP000050640">
    <property type="component" value="Unplaced"/>
</dbReference>
<proteinExistence type="predicted"/>
<keyword evidence="1" id="KW-1185">Reference proteome</keyword>
<protein>
    <submittedName>
        <fullName evidence="2">Ovule protein</fullName>
    </submittedName>
</protein>
<name>A0A0R3RSA2_9BILA</name>
<organism evidence="1 2">
    <name type="scientific">Elaeophora elaphi</name>
    <dbReference type="NCBI Taxonomy" id="1147741"/>
    <lineage>
        <taxon>Eukaryota</taxon>
        <taxon>Metazoa</taxon>
        <taxon>Ecdysozoa</taxon>
        <taxon>Nematoda</taxon>
        <taxon>Chromadorea</taxon>
        <taxon>Rhabditida</taxon>
        <taxon>Spirurina</taxon>
        <taxon>Spiruromorpha</taxon>
        <taxon>Filarioidea</taxon>
        <taxon>Onchocercidae</taxon>
        <taxon>Elaeophora</taxon>
    </lineage>
</organism>
<reference evidence="2" key="1">
    <citation type="submission" date="2017-02" db="UniProtKB">
        <authorList>
            <consortium name="WormBaseParasite"/>
        </authorList>
    </citation>
    <scope>IDENTIFICATION</scope>
</reference>
<sequence>MPPQKSWIAELLRKQTKVKETECETFASPYAQESSYYNLDIQDDDDAQLSQSMDTTFASSTDQFPTSLENTQK</sequence>